<evidence type="ECO:0000256" key="3">
    <source>
        <dbReference type="ARBA" id="ARBA00022840"/>
    </source>
</evidence>
<evidence type="ECO:0000256" key="1">
    <source>
        <dbReference type="ARBA" id="ARBA00022448"/>
    </source>
</evidence>
<dbReference type="InterPro" id="IPR027417">
    <property type="entry name" value="P-loop_NTPase"/>
</dbReference>
<keyword evidence="1" id="KW-0813">Transport</keyword>
<protein>
    <submittedName>
        <fullName evidence="5">ABC-2 type transport system ATP-binding protein</fullName>
    </submittedName>
</protein>
<keyword evidence="2" id="KW-0547">Nucleotide-binding</keyword>
<accession>A0ABS4IST8</accession>
<dbReference type="GO" id="GO:0005524">
    <property type="term" value="F:ATP binding"/>
    <property type="evidence" value="ECO:0007669"/>
    <property type="project" value="UniProtKB-KW"/>
</dbReference>
<keyword evidence="6" id="KW-1185">Reference proteome</keyword>
<evidence type="ECO:0000256" key="2">
    <source>
        <dbReference type="ARBA" id="ARBA00022741"/>
    </source>
</evidence>
<dbReference type="InterPro" id="IPR003593">
    <property type="entry name" value="AAA+_ATPase"/>
</dbReference>
<dbReference type="Gene3D" id="3.40.50.300">
    <property type="entry name" value="P-loop containing nucleotide triphosphate hydrolases"/>
    <property type="match status" value="1"/>
</dbReference>
<reference evidence="5 6" key="1">
    <citation type="submission" date="2021-03" db="EMBL/GenBank/DDBJ databases">
        <title>Genomic Encyclopedia of Type Strains, Phase IV (KMG-IV): sequencing the most valuable type-strain genomes for metagenomic binning, comparative biology and taxonomic classification.</title>
        <authorList>
            <person name="Goeker M."/>
        </authorList>
    </citation>
    <scope>NUCLEOTIDE SEQUENCE [LARGE SCALE GENOMIC DNA]</scope>
    <source>
        <strain evidence="5 6">DSM 26048</strain>
    </source>
</reference>
<dbReference type="SMART" id="SM00382">
    <property type="entry name" value="AAA"/>
    <property type="match status" value="1"/>
</dbReference>
<organism evidence="5 6">
    <name type="scientific">Paenibacillus eucommiae</name>
    <dbReference type="NCBI Taxonomy" id="1355755"/>
    <lineage>
        <taxon>Bacteria</taxon>
        <taxon>Bacillati</taxon>
        <taxon>Bacillota</taxon>
        <taxon>Bacilli</taxon>
        <taxon>Bacillales</taxon>
        <taxon>Paenibacillaceae</taxon>
        <taxon>Paenibacillus</taxon>
    </lineage>
</organism>
<dbReference type="InterPro" id="IPR003439">
    <property type="entry name" value="ABC_transporter-like_ATP-bd"/>
</dbReference>
<dbReference type="Proteomes" id="UP001519287">
    <property type="component" value="Unassembled WGS sequence"/>
</dbReference>
<dbReference type="InterPro" id="IPR051782">
    <property type="entry name" value="ABC_Transporter_VariousFunc"/>
</dbReference>
<dbReference type="CDD" id="cd03230">
    <property type="entry name" value="ABC_DR_subfamily_A"/>
    <property type="match status" value="1"/>
</dbReference>
<evidence type="ECO:0000313" key="5">
    <source>
        <dbReference type="EMBL" id="MBP1990642.1"/>
    </source>
</evidence>
<comment type="caution">
    <text evidence="5">The sequence shown here is derived from an EMBL/GenBank/DDBJ whole genome shotgun (WGS) entry which is preliminary data.</text>
</comment>
<sequence length="298" mass="33013">MSKVVEVSRLTKSYGNVTAIHEVTFSLEADKIYGLLGRNGAGKTTIMHILTAQLFATSGEMKVFGEEPYENNRVLSQICFIKESQKYPDNYRIIDVLKVAAMLFPNWDAGFANLLLEDFRLPLKRKVKKLSRGMLSAVGIVVGLASRAPLTIFDEPYLGLDAVARGLFYDRLIEDYALHPRTVLLSTHLIDEVSRILEHVMVIDNGKLIINEDAEVLRGRAFTVVGLSSAVEAFTEGRTVIDRESFGGLVSITVMGHLDARDKKEAQELGLEIAPVSLQQLIVHLTNGKADRKAVDAR</sequence>
<dbReference type="Pfam" id="PF00005">
    <property type="entry name" value="ABC_tran"/>
    <property type="match status" value="1"/>
</dbReference>
<dbReference type="EMBL" id="JAGGLB010000005">
    <property type="protein sequence ID" value="MBP1990642.1"/>
    <property type="molecule type" value="Genomic_DNA"/>
</dbReference>
<dbReference type="SUPFAM" id="SSF52540">
    <property type="entry name" value="P-loop containing nucleoside triphosphate hydrolases"/>
    <property type="match status" value="1"/>
</dbReference>
<dbReference type="PANTHER" id="PTHR42939:SF1">
    <property type="entry name" value="ABC TRANSPORTER ATP-BINDING PROTEIN ALBC-RELATED"/>
    <property type="match status" value="1"/>
</dbReference>
<dbReference type="RefSeq" id="WP_209971389.1">
    <property type="nucleotide sequence ID" value="NZ_JAGGLB010000005.1"/>
</dbReference>
<dbReference type="PROSITE" id="PS50893">
    <property type="entry name" value="ABC_TRANSPORTER_2"/>
    <property type="match status" value="1"/>
</dbReference>
<dbReference type="PANTHER" id="PTHR42939">
    <property type="entry name" value="ABC TRANSPORTER ATP-BINDING PROTEIN ALBC-RELATED"/>
    <property type="match status" value="1"/>
</dbReference>
<proteinExistence type="predicted"/>
<keyword evidence="3 5" id="KW-0067">ATP-binding</keyword>
<gene>
    <name evidence="5" type="ORF">J2Z66_002248</name>
</gene>
<feature type="domain" description="ABC transporter" evidence="4">
    <location>
        <begin position="5"/>
        <end position="230"/>
    </location>
</feature>
<name>A0ABS4IST8_9BACL</name>
<evidence type="ECO:0000259" key="4">
    <source>
        <dbReference type="PROSITE" id="PS50893"/>
    </source>
</evidence>
<evidence type="ECO:0000313" key="6">
    <source>
        <dbReference type="Proteomes" id="UP001519287"/>
    </source>
</evidence>